<comment type="caution">
    <text evidence="1">The sequence shown here is derived from an EMBL/GenBank/DDBJ whole genome shotgun (WGS) entry which is preliminary data.</text>
</comment>
<protein>
    <recommendedName>
        <fullName evidence="3">Reverse transcriptase domain-containing protein</fullName>
    </recommendedName>
</protein>
<name>A0ABR1EH42_NECAM</name>
<accession>A0ABR1EH42</accession>
<gene>
    <name evidence="1" type="primary">Necator_chrX.g23032</name>
    <name evidence="1" type="ORF">RB195_022869</name>
</gene>
<reference evidence="1 2" key="1">
    <citation type="submission" date="2023-08" db="EMBL/GenBank/DDBJ databases">
        <title>A Necator americanus chromosomal reference genome.</title>
        <authorList>
            <person name="Ilik V."/>
            <person name="Petrzelkova K.J."/>
            <person name="Pardy F."/>
            <person name="Fuh T."/>
            <person name="Niatou-Singa F.S."/>
            <person name="Gouil Q."/>
            <person name="Baker L."/>
            <person name="Ritchie M.E."/>
            <person name="Jex A.R."/>
            <person name="Gazzola D."/>
            <person name="Li H."/>
            <person name="Toshio Fujiwara R."/>
            <person name="Zhan B."/>
            <person name="Aroian R.V."/>
            <person name="Pafco B."/>
            <person name="Schwarz E.M."/>
        </authorList>
    </citation>
    <scope>NUCLEOTIDE SEQUENCE [LARGE SCALE GENOMIC DNA]</scope>
    <source>
        <strain evidence="1 2">Aroian</strain>
        <tissue evidence="1">Whole animal</tissue>
    </source>
</reference>
<evidence type="ECO:0008006" key="3">
    <source>
        <dbReference type="Google" id="ProtNLM"/>
    </source>
</evidence>
<sequence length="92" mass="10495">MKVLRELYTNFNSGVLPFHKNSVTDVKREIRQGDTISSKIFMAALGNAMRKLESDDLRVKVFDLQLHHLRFAGDTVLGHCSLQPRGRNADRI</sequence>
<evidence type="ECO:0000313" key="1">
    <source>
        <dbReference type="EMBL" id="KAK6761935.1"/>
    </source>
</evidence>
<keyword evidence="2" id="KW-1185">Reference proteome</keyword>
<dbReference type="Proteomes" id="UP001303046">
    <property type="component" value="Unassembled WGS sequence"/>
</dbReference>
<proteinExistence type="predicted"/>
<evidence type="ECO:0000313" key="2">
    <source>
        <dbReference type="Proteomes" id="UP001303046"/>
    </source>
</evidence>
<organism evidence="1 2">
    <name type="scientific">Necator americanus</name>
    <name type="common">Human hookworm</name>
    <dbReference type="NCBI Taxonomy" id="51031"/>
    <lineage>
        <taxon>Eukaryota</taxon>
        <taxon>Metazoa</taxon>
        <taxon>Ecdysozoa</taxon>
        <taxon>Nematoda</taxon>
        <taxon>Chromadorea</taxon>
        <taxon>Rhabditida</taxon>
        <taxon>Rhabditina</taxon>
        <taxon>Rhabditomorpha</taxon>
        <taxon>Strongyloidea</taxon>
        <taxon>Ancylostomatidae</taxon>
        <taxon>Bunostominae</taxon>
        <taxon>Necator</taxon>
    </lineage>
</organism>
<dbReference type="EMBL" id="JAVFWL010000006">
    <property type="protein sequence ID" value="KAK6761935.1"/>
    <property type="molecule type" value="Genomic_DNA"/>
</dbReference>